<feature type="compositionally biased region" description="Low complexity" evidence="1">
    <location>
        <begin position="255"/>
        <end position="274"/>
    </location>
</feature>
<organism evidence="3 4">
    <name type="scientific">Bombardia bombarda</name>
    <dbReference type="NCBI Taxonomy" id="252184"/>
    <lineage>
        <taxon>Eukaryota</taxon>
        <taxon>Fungi</taxon>
        <taxon>Dikarya</taxon>
        <taxon>Ascomycota</taxon>
        <taxon>Pezizomycotina</taxon>
        <taxon>Sordariomycetes</taxon>
        <taxon>Sordariomycetidae</taxon>
        <taxon>Sordariales</taxon>
        <taxon>Lasiosphaeriaceae</taxon>
        <taxon>Bombardia</taxon>
    </lineage>
</organism>
<feature type="transmembrane region" description="Helical" evidence="2">
    <location>
        <begin position="61"/>
        <end position="84"/>
    </location>
</feature>
<protein>
    <submittedName>
        <fullName evidence="3">Uncharacterized protein</fullName>
    </submittedName>
</protein>
<comment type="caution">
    <text evidence="3">The sequence shown here is derived from an EMBL/GenBank/DDBJ whole genome shotgun (WGS) entry which is preliminary data.</text>
</comment>
<dbReference type="AlphaFoldDB" id="A0AA39X7F9"/>
<proteinExistence type="predicted"/>
<accession>A0AA39X7F9</accession>
<keyword evidence="4" id="KW-1185">Reference proteome</keyword>
<reference evidence="3" key="1">
    <citation type="submission" date="2023-06" db="EMBL/GenBank/DDBJ databases">
        <title>Genome-scale phylogeny and comparative genomics of the fungal order Sordariales.</title>
        <authorList>
            <consortium name="Lawrence Berkeley National Laboratory"/>
            <person name="Hensen N."/>
            <person name="Bonometti L."/>
            <person name="Westerberg I."/>
            <person name="Brannstrom I.O."/>
            <person name="Guillou S."/>
            <person name="Cros-Aarteil S."/>
            <person name="Calhoun S."/>
            <person name="Haridas S."/>
            <person name="Kuo A."/>
            <person name="Mondo S."/>
            <person name="Pangilinan J."/>
            <person name="Riley R."/>
            <person name="LaButti K."/>
            <person name="Andreopoulos B."/>
            <person name="Lipzen A."/>
            <person name="Chen C."/>
            <person name="Yanf M."/>
            <person name="Daum C."/>
            <person name="Ng V."/>
            <person name="Clum A."/>
            <person name="Steindorff A."/>
            <person name="Ohm R."/>
            <person name="Martin F."/>
            <person name="Silar P."/>
            <person name="Natvig D."/>
            <person name="Lalanne C."/>
            <person name="Gautier V."/>
            <person name="Ament-velasquez S.L."/>
            <person name="Kruys A."/>
            <person name="Hutchinson M.I."/>
            <person name="Powell A.J."/>
            <person name="Barry K."/>
            <person name="Miller A.N."/>
            <person name="Grigoriev I.V."/>
            <person name="Debuchy R."/>
            <person name="Gladieux P."/>
            <person name="Thoren M.H."/>
            <person name="Johannesson H."/>
        </authorList>
    </citation>
    <scope>NUCLEOTIDE SEQUENCE</scope>
    <source>
        <strain evidence="3">SMH3391-2</strain>
    </source>
</reference>
<evidence type="ECO:0000256" key="2">
    <source>
        <dbReference type="SAM" id="Phobius"/>
    </source>
</evidence>
<feature type="region of interest" description="Disordered" evidence="1">
    <location>
        <begin position="390"/>
        <end position="415"/>
    </location>
</feature>
<evidence type="ECO:0000313" key="4">
    <source>
        <dbReference type="Proteomes" id="UP001174934"/>
    </source>
</evidence>
<feature type="compositionally biased region" description="Polar residues" evidence="1">
    <location>
        <begin position="275"/>
        <end position="285"/>
    </location>
</feature>
<evidence type="ECO:0000256" key="1">
    <source>
        <dbReference type="SAM" id="MobiDB-lite"/>
    </source>
</evidence>
<keyword evidence="2" id="KW-0472">Membrane</keyword>
<evidence type="ECO:0000313" key="3">
    <source>
        <dbReference type="EMBL" id="KAK0628511.1"/>
    </source>
</evidence>
<name>A0AA39X7F9_9PEZI</name>
<feature type="region of interest" description="Disordered" evidence="1">
    <location>
        <begin position="244"/>
        <end position="344"/>
    </location>
</feature>
<keyword evidence="2" id="KW-1133">Transmembrane helix</keyword>
<sequence>MGSSGFTKLPPYSSEGVRPVNIRRRRLFSPVELGLLIALILLATALAIFSVVYIVQHRGVIRPAAVAAVCSTVLLLLGVTYVVYRRIRQPDWRAGRDVESGYGVGRKWAISAPIPIVTSEMGQSMPETKGAYTAVPGGHTQLEVSHPTTKAKAKAGGRWRLWGIPTICKTTHEDCESLIVSDSGSGRMSCDISDEDWSHAGDASYSGAAGVLWRSVFELPGGSEAKRSSRYSLIQTAFESRRKSNPPVKIVITKPEPTATATPSRPSPSLQRSSIDTVRSSNSSPPRQPLAFDPLRSNPVQLRRDPSLRQTKSTHDLPSPLRSTPPDATPVVRRPRSAEPGPDRLKLGYDLVTLQLYLDQTVADLDAGWEEPSAKSKPPSVAVAVPTAAATHAGRNAPSRPLRRAKNHVPAVGTTNQELDLRTVYRIEAGEGESL</sequence>
<dbReference type="Proteomes" id="UP001174934">
    <property type="component" value="Unassembled WGS sequence"/>
</dbReference>
<dbReference type="EMBL" id="JAULSR010000002">
    <property type="protein sequence ID" value="KAK0628511.1"/>
    <property type="molecule type" value="Genomic_DNA"/>
</dbReference>
<keyword evidence="2" id="KW-0812">Transmembrane</keyword>
<feature type="transmembrane region" description="Helical" evidence="2">
    <location>
        <begin position="33"/>
        <end position="55"/>
    </location>
</feature>
<gene>
    <name evidence="3" type="ORF">B0T17DRAFT_522889</name>
</gene>